<feature type="domain" description="GIY-YIG" evidence="2">
    <location>
        <begin position="19"/>
        <end position="107"/>
    </location>
</feature>
<organism evidence="3">
    <name type="scientific">Planktothricoides raciborskii GIHE-MW2</name>
    <dbReference type="NCBI Taxonomy" id="2792601"/>
    <lineage>
        <taxon>Bacteria</taxon>
        <taxon>Bacillati</taxon>
        <taxon>Cyanobacteriota</taxon>
        <taxon>Cyanophyceae</taxon>
        <taxon>Oscillatoriophycideae</taxon>
        <taxon>Oscillatoriales</taxon>
        <taxon>Oscillatoriaceae</taxon>
        <taxon>Planktothricoides</taxon>
    </lineage>
</organism>
<name>A0AAU8JAE2_9CYAN</name>
<dbReference type="Gene3D" id="3.40.1440.10">
    <property type="entry name" value="GIY-YIG endonuclease"/>
    <property type="match status" value="1"/>
</dbReference>
<accession>A0AAU8JAE2</accession>
<dbReference type="SUPFAM" id="SSF82771">
    <property type="entry name" value="GIY-YIG endonuclease"/>
    <property type="match status" value="1"/>
</dbReference>
<dbReference type="InterPro" id="IPR000305">
    <property type="entry name" value="GIY-YIG_endonuc"/>
</dbReference>
<sequence length="107" mass="12025">MREGEVRQFTSSNVDSAPDAGGIYAIYDETAWDMVAYIGRSNNIRRRLKEHLSGRGSKSIDTLIKAGHDLWFSFGYSDNPHGSEAAELARLSPAGNRKREVKYLEDF</sequence>
<dbReference type="Pfam" id="PF01541">
    <property type="entry name" value="GIY-YIG"/>
    <property type="match status" value="1"/>
</dbReference>
<protein>
    <submittedName>
        <fullName evidence="3">GIY-YIG nuclease family protein</fullName>
    </submittedName>
</protein>
<proteinExistence type="predicted"/>
<gene>
    <name evidence="3" type="ORF">ABWT76_004366</name>
</gene>
<dbReference type="PROSITE" id="PS50164">
    <property type="entry name" value="GIY_YIG"/>
    <property type="match status" value="1"/>
</dbReference>
<dbReference type="EMBL" id="CP159837">
    <property type="protein sequence ID" value="XCM35671.1"/>
    <property type="molecule type" value="Genomic_DNA"/>
</dbReference>
<dbReference type="CDD" id="cd00719">
    <property type="entry name" value="GIY-YIG_SF"/>
    <property type="match status" value="1"/>
</dbReference>
<dbReference type="RefSeq" id="WP_354634961.1">
    <property type="nucleotide sequence ID" value="NZ_CP159837.1"/>
</dbReference>
<evidence type="ECO:0000256" key="1">
    <source>
        <dbReference type="SAM" id="MobiDB-lite"/>
    </source>
</evidence>
<evidence type="ECO:0000259" key="2">
    <source>
        <dbReference type="PROSITE" id="PS50164"/>
    </source>
</evidence>
<dbReference type="InterPro" id="IPR035901">
    <property type="entry name" value="GIY-YIG_endonuc_sf"/>
</dbReference>
<dbReference type="AlphaFoldDB" id="A0AAU8JAE2"/>
<feature type="region of interest" description="Disordered" evidence="1">
    <location>
        <begin position="1"/>
        <end position="20"/>
    </location>
</feature>
<reference evidence="3" key="1">
    <citation type="submission" date="2024-07" db="EMBL/GenBank/DDBJ databases">
        <authorList>
            <person name="Kim Y.J."/>
            <person name="Jeong J.Y."/>
        </authorList>
    </citation>
    <scope>NUCLEOTIDE SEQUENCE</scope>
    <source>
        <strain evidence="3">GIHE-MW2</strain>
    </source>
</reference>
<evidence type="ECO:0000313" key="3">
    <source>
        <dbReference type="EMBL" id="XCM35671.1"/>
    </source>
</evidence>